<comment type="caution">
    <text evidence="1">The sequence shown here is derived from an EMBL/GenBank/DDBJ whole genome shotgun (WGS) entry which is preliminary data.</text>
</comment>
<protein>
    <submittedName>
        <fullName evidence="1">Uncharacterized protein</fullName>
    </submittedName>
</protein>
<dbReference type="AlphaFoldDB" id="A0A1X0QGA5"/>
<gene>
    <name evidence="1" type="ORF">A0H76_2043</name>
</gene>
<dbReference type="Proteomes" id="UP000192501">
    <property type="component" value="Unassembled WGS sequence"/>
</dbReference>
<organism evidence="1 2">
    <name type="scientific">Hepatospora eriocheir</name>
    <dbReference type="NCBI Taxonomy" id="1081669"/>
    <lineage>
        <taxon>Eukaryota</taxon>
        <taxon>Fungi</taxon>
        <taxon>Fungi incertae sedis</taxon>
        <taxon>Microsporidia</taxon>
        <taxon>Hepatosporidae</taxon>
        <taxon>Hepatospora</taxon>
    </lineage>
</organism>
<dbReference type="VEuPathDB" id="MicrosporidiaDB:A0H76_2043"/>
<proteinExistence type="predicted"/>
<name>A0A1X0QGA5_9MICR</name>
<evidence type="ECO:0000313" key="2">
    <source>
        <dbReference type="Proteomes" id="UP000192501"/>
    </source>
</evidence>
<accession>A0A1X0QGA5</accession>
<evidence type="ECO:0000313" key="1">
    <source>
        <dbReference type="EMBL" id="ORD98704.1"/>
    </source>
</evidence>
<dbReference type="VEuPathDB" id="MicrosporidiaDB:HERIO_1318"/>
<dbReference type="EMBL" id="LTAI01000495">
    <property type="protein sequence ID" value="ORD98704.1"/>
    <property type="molecule type" value="Genomic_DNA"/>
</dbReference>
<sequence length="314" mass="36806">MNSELIKDLKSLNLKDSKFKHIKIERLLVFHRNLKKGIIDNVLLNLPINPEYEFSVKQRRLLEVVLFVIFKKKLYNYEESDKLEIVKQNYRFNMKLNDFTNAELQYAIKLLASIKVDWYNTNFIFPIGTKSNVFNTLKECNDFNIKDIQKWRFLVKIINNWSDTRRVLCKIGFNRGLPSQECYVMMLDIKFMNLYIKDLPAGCGRLALCMKIVKLIEDHKNLPSNLLSLIKKVKSSYEIIQKCPIAYHINAKSVLKDSSKSFDKEFIHYLEILGIHALILFPNSLITKNFVKKSAGLNLYRNTTECYVSIKASL</sequence>
<reference evidence="1 2" key="1">
    <citation type="journal article" date="2017" name="Environ. Microbiol.">
        <title>Decay of the glycolytic pathway and adaptation to intranuclear parasitism within Enterocytozoonidae microsporidia.</title>
        <authorList>
            <person name="Wiredu Boakye D."/>
            <person name="Jaroenlak P."/>
            <person name="Prachumwat A."/>
            <person name="Williams T.A."/>
            <person name="Bateman K.S."/>
            <person name="Itsathitphaisarn O."/>
            <person name="Sritunyalucksana K."/>
            <person name="Paszkiewicz K.H."/>
            <person name="Moore K.A."/>
            <person name="Stentiford G.D."/>
            <person name="Williams B.A."/>
        </authorList>
    </citation>
    <scope>NUCLEOTIDE SEQUENCE [LARGE SCALE GENOMIC DNA]</scope>
    <source>
        <strain evidence="2">canceri</strain>
    </source>
</reference>